<feature type="signal peptide" evidence="9">
    <location>
        <begin position="1"/>
        <end position="25"/>
    </location>
</feature>
<evidence type="ECO:0000256" key="5">
    <source>
        <dbReference type="ARBA" id="ARBA00022833"/>
    </source>
</evidence>
<organism evidence="11 12">
    <name type="scientific">Lophiotrema nucula</name>
    <dbReference type="NCBI Taxonomy" id="690887"/>
    <lineage>
        <taxon>Eukaryota</taxon>
        <taxon>Fungi</taxon>
        <taxon>Dikarya</taxon>
        <taxon>Ascomycota</taxon>
        <taxon>Pezizomycotina</taxon>
        <taxon>Dothideomycetes</taxon>
        <taxon>Pleosporomycetidae</taxon>
        <taxon>Pleosporales</taxon>
        <taxon>Lophiotremataceae</taxon>
        <taxon>Lophiotrema</taxon>
    </lineage>
</organism>
<evidence type="ECO:0000256" key="2">
    <source>
        <dbReference type="ARBA" id="ARBA00022723"/>
    </source>
</evidence>
<dbReference type="Proteomes" id="UP000799770">
    <property type="component" value="Unassembled WGS sequence"/>
</dbReference>
<protein>
    <recommendedName>
        <fullName evidence="10">C2H2-type domain-containing protein</fullName>
    </recommendedName>
</protein>
<dbReference type="AlphaFoldDB" id="A0A6A5YNB9"/>
<evidence type="ECO:0000256" key="6">
    <source>
        <dbReference type="ARBA" id="ARBA00023242"/>
    </source>
</evidence>
<keyword evidence="12" id="KW-1185">Reference proteome</keyword>
<keyword evidence="5" id="KW-0862">Zinc</keyword>
<feature type="compositionally biased region" description="Low complexity" evidence="8">
    <location>
        <begin position="345"/>
        <end position="370"/>
    </location>
</feature>
<dbReference type="GO" id="GO:0008270">
    <property type="term" value="F:zinc ion binding"/>
    <property type="evidence" value="ECO:0007669"/>
    <property type="project" value="UniProtKB-KW"/>
</dbReference>
<evidence type="ECO:0000256" key="1">
    <source>
        <dbReference type="ARBA" id="ARBA00004123"/>
    </source>
</evidence>
<keyword evidence="3" id="KW-0677">Repeat</keyword>
<name>A0A6A5YNB9_9PLEO</name>
<evidence type="ECO:0000256" key="7">
    <source>
        <dbReference type="PROSITE-ProRule" id="PRU00042"/>
    </source>
</evidence>
<keyword evidence="6" id="KW-0539">Nucleus</keyword>
<feature type="chain" id="PRO_5025380352" description="C2H2-type domain-containing protein" evidence="9">
    <location>
        <begin position="26"/>
        <end position="492"/>
    </location>
</feature>
<evidence type="ECO:0000256" key="4">
    <source>
        <dbReference type="ARBA" id="ARBA00022771"/>
    </source>
</evidence>
<dbReference type="PANTHER" id="PTHR24406">
    <property type="entry name" value="TRANSCRIPTIONAL REPRESSOR CTCFL-RELATED"/>
    <property type="match status" value="1"/>
</dbReference>
<evidence type="ECO:0000313" key="11">
    <source>
        <dbReference type="EMBL" id="KAF2108204.1"/>
    </source>
</evidence>
<dbReference type="OrthoDB" id="8922241at2759"/>
<evidence type="ECO:0000256" key="8">
    <source>
        <dbReference type="SAM" id="MobiDB-lite"/>
    </source>
</evidence>
<dbReference type="SUPFAM" id="SSF57667">
    <property type="entry name" value="beta-beta-alpha zinc fingers"/>
    <property type="match status" value="1"/>
</dbReference>
<dbReference type="PROSITE" id="PS50157">
    <property type="entry name" value="ZINC_FINGER_C2H2_2"/>
    <property type="match status" value="1"/>
</dbReference>
<feature type="domain" description="C2H2-type" evidence="10">
    <location>
        <begin position="420"/>
        <end position="440"/>
    </location>
</feature>
<dbReference type="Gene3D" id="3.30.160.60">
    <property type="entry name" value="Classic Zinc Finger"/>
    <property type="match status" value="1"/>
</dbReference>
<sequence length="492" mass="54562">MFEVPITSWTSALVVRCALNLVVYAEYDSLPDHVQSVGLLPETKQYEVLRAAFLGGRHLCERFWPQASTMIVGLRRQNEAFGGHQPERGLWWPPTRSNLSLVWLAVLMSSLAHRFSDLLQSCALFAPLPSKLLSSHCERSTGGRRCRQKTRLSEHTSLIRVTVRRYPGHFCALNFTPSTRLDSEERPEHSGPCPFCFAEAFQLRPDNPSYGSASSTTGRIPGTENVSTSLDDIGGCSIGDSSWWMDQLVNSSLCLEGAAQTQSSSTLHESVSIEISSTDDTQLEQFFDFDLLAAPMDEPRSLSPPGISQFVNDGFGLASQPQLSQQDHEIELQYPNLFDLDAQDSRQSPSSASLSATSLTRSTSPSTSSHASDDAPQLGRVMIPVIAKALLCSTCNDSFSSELRYRHHIRRNACVARQSFKCHACERSFTLAKDLNRHQRSAKSCPAASSQLSTGRYTCTCGKSYTRRDTLLRHFERANKSDGDNIHRFPAK</sequence>
<dbReference type="GO" id="GO:0005634">
    <property type="term" value="C:nucleus"/>
    <property type="evidence" value="ECO:0007669"/>
    <property type="project" value="UniProtKB-SubCell"/>
</dbReference>
<comment type="subcellular location">
    <subcellularLocation>
        <location evidence="1">Nucleus</location>
    </subcellularLocation>
</comment>
<evidence type="ECO:0000256" key="9">
    <source>
        <dbReference type="SAM" id="SignalP"/>
    </source>
</evidence>
<dbReference type="InterPro" id="IPR036236">
    <property type="entry name" value="Znf_C2H2_sf"/>
</dbReference>
<reference evidence="11" key="1">
    <citation type="journal article" date="2020" name="Stud. Mycol.">
        <title>101 Dothideomycetes genomes: a test case for predicting lifestyles and emergence of pathogens.</title>
        <authorList>
            <person name="Haridas S."/>
            <person name="Albert R."/>
            <person name="Binder M."/>
            <person name="Bloem J."/>
            <person name="Labutti K."/>
            <person name="Salamov A."/>
            <person name="Andreopoulos B."/>
            <person name="Baker S."/>
            <person name="Barry K."/>
            <person name="Bills G."/>
            <person name="Bluhm B."/>
            <person name="Cannon C."/>
            <person name="Castanera R."/>
            <person name="Culley D."/>
            <person name="Daum C."/>
            <person name="Ezra D."/>
            <person name="Gonzalez J."/>
            <person name="Henrissat B."/>
            <person name="Kuo A."/>
            <person name="Liang C."/>
            <person name="Lipzen A."/>
            <person name="Lutzoni F."/>
            <person name="Magnuson J."/>
            <person name="Mondo S."/>
            <person name="Nolan M."/>
            <person name="Ohm R."/>
            <person name="Pangilinan J."/>
            <person name="Park H.-J."/>
            <person name="Ramirez L."/>
            <person name="Alfaro M."/>
            <person name="Sun H."/>
            <person name="Tritt A."/>
            <person name="Yoshinaga Y."/>
            <person name="Zwiers L.-H."/>
            <person name="Turgeon B."/>
            <person name="Goodwin S."/>
            <person name="Spatafora J."/>
            <person name="Crous P."/>
            <person name="Grigoriev I."/>
        </authorList>
    </citation>
    <scope>NUCLEOTIDE SEQUENCE</scope>
    <source>
        <strain evidence="11">CBS 627.86</strain>
    </source>
</reference>
<evidence type="ECO:0000259" key="10">
    <source>
        <dbReference type="PROSITE" id="PS50157"/>
    </source>
</evidence>
<proteinExistence type="predicted"/>
<evidence type="ECO:0000256" key="3">
    <source>
        <dbReference type="ARBA" id="ARBA00022737"/>
    </source>
</evidence>
<feature type="region of interest" description="Disordered" evidence="8">
    <location>
        <begin position="343"/>
        <end position="375"/>
    </location>
</feature>
<dbReference type="InterPro" id="IPR050888">
    <property type="entry name" value="ZnF_C2H2-type_TF"/>
</dbReference>
<evidence type="ECO:0000313" key="12">
    <source>
        <dbReference type="Proteomes" id="UP000799770"/>
    </source>
</evidence>
<dbReference type="EMBL" id="ML977349">
    <property type="protein sequence ID" value="KAF2108204.1"/>
    <property type="molecule type" value="Genomic_DNA"/>
</dbReference>
<keyword evidence="9" id="KW-0732">Signal</keyword>
<dbReference type="InterPro" id="IPR013087">
    <property type="entry name" value="Znf_C2H2_type"/>
</dbReference>
<gene>
    <name evidence="11" type="ORF">BDV96DRAFT_672314</name>
</gene>
<accession>A0A6A5YNB9</accession>
<keyword evidence="4 7" id="KW-0863">Zinc-finger</keyword>
<keyword evidence="2" id="KW-0479">Metal-binding</keyword>